<dbReference type="Pfam" id="PF00149">
    <property type="entry name" value="Metallophos"/>
    <property type="match status" value="1"/>
</dbReference>
<dbReference type="Gene3D" id="3.90.780.10">
    <property type="entry name" value="5'-Nucleotidase, C-terminal domain"/>
    <property type="match status" value="1"/>
</dbReference>
<keyword evidence="2" id="KW-0378">Hydrolase</keyword>
<dbReference type="EMBL" id="BMFT01000001">
    <property type="protein sequence ID" value="GGH14329.1"/>
    <property type="molecule type" value="Genomic_DNA"/>
</dbReference>
<dbReference type="InterPro" id="IPR036907">
    <property type="entry name" value="5'-Nucleotdase_C_sf"/>
</dbReference>
<protein>
    <submittedName>
        <fullName evidence="5">Metallophosphoesterase YunD</fullName>
    </submittedName>
</protein>
<evidence type="ECO:0000256" key="1">
    <source>
        <dbReference type="ARBA" id="ARBA00022729"/>
    </source>
</evidence>
<dbReference type="InterPro" id="IPR008334">
    <property type="entry name" value="5'-Nucleotdase_C"/>
</dbReference>
<evidence type="ECO:0000259" key="3">
    <source>
        <dbReference type="Pfam" id="PF00149"/>
    </source>
</evidence>
<dbReference type="InterPro" id="IPR006179">
    <property type="entry name" value="5_nucleotidase/apyrase"/>
</dbReference>
<dbReference type="InterPro" id="IPR029052">
    <property type="entry name" value="Metallo-depent_PP-like"/>
</dbReference>
<feature type="domain" description="5'-Nucleotidase C-terminal" evidence="4">
    <location>
        <begin position="289"/>
        <end position="430"/>
    </location>
</feature>
<dbReference type="Proteomes" id="UP000659344">
    <property type="component" value="Unassembled WGS sequence"/>
</dbReference>
<organism evidence="5 6">
    <name type="scientific">Paenibacillus segetis</name>
    <dbReference type="NCBI Taxonomy" id="1325360"/>
    <lineage>
        <taxon>Bacteria</taxon>
        <taxon>Bacillati</taxon>
        <taxon>Bacillota</taxon>
        <taxon>Bacilli</taxon>
        <taxon>Bacillales</taxon>
        <taxon>Paenibacillaceae</taxon>
        <taxon>Paenibacillus</taxon>
    </lineage>
</organism>
<comment type="similarity">
    <text evidence="2">Belongs to the 5'-nucleotidase family.</text>
</comment>
<dbReference type="InterPro" id="IPR004843">
    <property type="entry name" value="Calcineurin-like_PHP"/>
</dbReference>
<evidence type="ECO:0000313" key="5">
    <source>
        <dbReference type="EMBL" id="GGH14329.1"/>
    </source>
</evidence>
<evidence type="ECO:0000256" key="2">
    <source>
        <dbReference type="RuleBase" id="RU362119"/>
    </source>
</evidence>
<dbReference type="SUPFAM" id="SSF55816">
    <property type="entry name" value="5'-nucleotidase (syn. UDP-sugar hydrolase), C-terminal domain"/>
    <property type="match status" value="1"/>
</dbReference>
<accession>A0ABQ1Y6S0</accession>
<feature type="domain" description="Calcineurin-like phosphoesterase" evidence="3">
    <location>
        <begin position="11"/>
        <end position="209"/>
    </location>
</feature>
<dbReference type="PANTHER" id="PTHR11575:SF23">
    <property type="entry name" value="5-NUCLEOTIDASE FAMILY PROTEIN"/>
    <property type="match status" value="1"/>
</dbReference>
<reference evidence="6" key="1">
    <citation type="journal article" date="2019" name="Int. J. Syst. Evol. Microbiol.">
        <title>The Global Catalogue of Microorganisms (GCM) 10K type strain sequencing project: providing services to taxonomists for standard genome sequencing and annotation.</title>
        <authorList>
            <consortium name="The Broad Institute Genomics Platform"/>
            <consortium name="The Broad Institute Genome Sequencing Center for Infectious Disease"/>
            <person name="Wu L."/>
            <person name="Ma J."/>
        </authorList>
    </citation>
    <scope>NUCLEOTIDE SEQUENCE [LARGE SCALE GENOMIC DNA]</scope>
    <source>
        <strain evidence="6">CGMCC 1.12769</strain>
    </source>
</reference>
<comment type="caution">
    <text evidence="5">The sequence shown here is derived from an EMBL/GenBank/DDBJ whole genome shotgun (WGS) entry which is preliminary data.</text>
</comment>
<evidence type="ECO:0000313" key="6">
    <source>
        <dbReference type="Proteomes" id="UP000659344"/>
    </source>
</evidence>
<name>A0ABQ1Y6S0_9BACL</name>
<dbReference type="PANTHER" id="PTHR11575">
    <property type="entry name" value="5'-NUCLEOTIDASE-RELATED"/>
    <property type="match status" value="1"/>
</dbReference>
<gene>
    <name evidence="5" type="primary">yunD</name>
    <name evidence="5" type="ORF">GCM10008013_07910</name>
</gene>
<proteinExistence type="inferred from homology"/>
<keyword evidence="6" id="KW-1185">Reference proteome</keyword>
<dbReference type="PRINTS" id="PR01607">
    <property type="entry name" value="APYRASEFAMLY"/>
</dbReference>
<keyword evidence="1" id="KW-0732">Signal</keyword>
<sequence length="480" mass="53611">MLQDADQDELTILYTNDLHSHFDVMGRISAMVEEQRAACKDATSTLLLDIGDHMDRAAPETEGTMGQANVDILNLMRYDAITIGNNEGLTFTPELLNQAYAGLICPVVCGNIRELGKEQPPSWMMEDLIVQKGNITIGLVGATVAYAEFYELLGLEALDPKLTIMNSVERLRSRVDLIIVMSHMGLPFDKELAEEVSGIDLIIGGHTHHLLEEPLFIGRTAITAAGKFGRYLGRVVFKRDYEQGRFVVTEGNCIPVEEGAEDGIILRAISIHKKQAEERMQRTVAVTDRTLPIEYNVESPFGNLLAQAVRRYTHSEISIVNSGQLLADLPAGEISEGMLHERCPSPINPCRMSLTGEDILYTLEQSLLQEFNERVIYGFGFRGKVLGGICVDGMEIIYDLDRLPYNRILQASVHGVPILPEKVYDVGTLDMFSFGIGYERLKNGNHKQFMLPDFLRDLLRMELQTPGAVSDCYLSRWRPS</sequence>
<dbReference type="CDD" id="cd00845">
    <property type="entry name" value="MPP_UshA_N_like"/>
    <property type="match status" value="1"/>
</dbReference>
<evidence type="ECO:0000259" key="4">
    <source>
        <dbReference type="Pfam" id="PF02872"/>
    </source>
</evidence>
<keyword evidence="2" id="KW-0547">Nucleotide-binding</keyword>
<dbReference type="Pfam" id="PF02872">
    <property type="entry name" value="5_nucleotid_C"/>
    <property type="match status" value="1"/>
</dbReference>
<dbReference type="Gene3D" id="3.60.21.10">
    <property type="match status" value="1"/>
</dbReference>
<dbReference type="SUPFAM" id="SSF56300">
    <property type="entry name" value="Metallo-dependent phosphatases"/>
    <property type="match status" value="1"/>
</dbReference>